<accession>A0A8J7IMV9</accession>
<comment type="similarity">
    <text evidence="2">Belongs to the thioredoxin family. DsbC subfamily.</text>
</comment>
<dbReference type="AlphaFoldDB" id="A0A8J7IMV9"/>
<evidence type="ECO:0000313" key="10">
    <source>
        <dbReference type="Proteomes" id="UP000636888"/>
    </source>
</evidence>
<evidence type="ECO:0000256" key="6">
    <source>
        <dbReference type="ARBA" id="ARBA00023284"/>
    </source>
</evidence>
<evidence type="ECO:0000256" key="5">
    <source>
        <dbReference type="ARBA" id="ARBA00023157"/>
    </source>
</evidence>
<feature type="domain" description="Thioredoxin-like fold" evidence="8">
    <location>
        <begin position="147"/>
        <end position="275"/>
    </location>
</feature>
<protein>
    <submittedName>
        <fullName evidence="9">DsbC family protein</fullName>
    </submittedName>
</protein>
<evidence type="ECO:0000259" key="8">
    <source>
        <dbReference type="Pfam" id="PF13098"/>
    </source>
</evidence>
<name>A0A8J7IMV9_9BACT</name>
<dbReference type="Pfam" id="PF10411">
    <property type="entry name" value="DsbC_N"/>
    <property type="match status" value="1"/>
</dbReference>
<comment type="caution">
    <text evidence="9">The sequence shown here is derived from an EMBL/GenBank/DDBJ whole genome shotgun (WGS) entry which is preliminary data.</text>
</comment>
<sequence>MKTIILAVSSHVERRTSNVFLLLLLLLSVAVPAFGFGKGVEGCSGDCVACHKVSINEVKDIFKGIDPQLSVESVAPSPSRGLYQVTLKKDAQIQVVYLDFSKNFLVGGPLVDLRTRRNVTSEAVEDAAVIDPAEIPLERALVMGNPSGKKVLYLFSDPECPYCAVLHRTLTELIQEEPELKVYLLLVPLEIHPDALWKTESILCSAKSRMDSALTMLQKSYDQKEVPKLECAAGVGAQMKQLGAKLGIAVTPTLALANGKVLRGARGKEEIRKLLNGPS</sequence>
<dbReference type="Pfam" id="PF13098">
    <property type="entry name" value="Thioredoxin_2"/>
    <property type="match status" value="1"/>
</dbReference>
<evidence type="ECO:0000256" key="1">
    <source>
        <dbReference type="ARBA" id="ARBA00004418"/>
    </source>
</evidence>
<dbReference type="Gene3D" id="3.10.450.70">
    <property type="entry name" value="Disulphide bond isomerase, DsbC/G, N-terminal"/>
    <property type="match status" value="1"/>
</dbReference>
<reference evidence="9" key="1">
    <citation type="submission" date="2020-12" db="EMBL/GenBank/DDBJ databases">
        <title>Geomonas sp. Red875, isolated from river sediment.</title>
        <authorList>
            <person name="Xu Z."/>
            <person name="Zhang Z."/>
            <person name="Masuda Y."/>
            <person name="Itoh H."/>
            <person name="Senoo K."/>
        </authorList>
    </citation>
    <scope>NUCLEOTIDE SEQUENCE</scope>
    <source>
        <strain evidence="9">Red875</strain>
    </source>
</reference>
<evidence type="ECO:0000259" key="7">
    <source>
        <dbReference type="Pfam" id="PF10411"/>
    </source>
</evidence>
<dbReference type="SUPFAM" id="SSF52833">
    <property type="entry name" value="Thioredoxin-like"/>
    <property type="match status" value="1"/>
</dbReference>
<evidence type="ECO:0000313" key="9">
    <source>
        <dbReference type="EMBL" id="MBJ6724278.1"/>
    </source>
</evidence>
<keyword evidence="6" id="KW-0676">Redox-active center</keyword>
<evidence type="ECO:0000256" key="3">
    <source>
        <dbReference type="ARBA" id="ARBA00022729"/>
    </source>
</evidence>
<dbReference type="InterPro" id="IPR036249">
    <property type="entry name" value="Thioredoxin-like_sf"/>
</dbReference>
<dbReference type="InterPro" id="IPR018950">
    <property type="entry name" value="DiS-bond_isomerase_DsbC/G_N"/>
</dbReference>
<dbReference type="PANTHER" id="PTHR35272">
    <property type="entry name" value="THIOL:DISULFIDE INTERCHANGE PROTEIN DSBC-RELATED"/>
    <property type="match status" value="1"/>
</dbReference>
<keyword evidence="4" id="KW-0574">Periplasm</keyword>
<dbReference type="InterPro" id="IPR051470">
    <property type="entry name" value="Thiol:disulfide_interchange"/>
</dbReference>
<gene>
    <name evidence="9" type="ORF">JFN93_06135</name>
</gene>
<dbReference type="Proteomes" id="UP000636888">
    <property type="component" value="Unassembled WGS sequence"/>
</dbReference>
<dbReference type="GO" id="GO:0042597">
    <property type="term" value="C:periplasmic space"/>
    <property type="evidence" value="ECO:0007669"/>
    <property type="project" value="UniProtKB-SubCell"/>
</dbReference>
<comment type="subcellular location">
    <subcellularLocation>
        <location evidence="1">Periplasm</location>
    </subcellularLocation>
</comment>
<dbReference type="Gene3D" id="3.40.30.10">
    <property type="entry name" value="Glutaredoxin"/>
    <property type="match status" value="1"/>
</dbReference>
<dbReference type="EMBL" id="JAEMHM010000004">
    <property type="protein sequence ID" value="MBJ6724278.1"/>
    <property type="molecule type" value="Genomic_DNA"/>
</dbReference>
<proteinExistence type="inferred from homology"/>
<feature type="domain" description="Disulphide bond isomerase DsbC/G N-terminal" evidence="7">
    <location>
        <begin position="58"/>
        <end position="120"/>
    </location>
</feature>
<keyword evidence="3" id="KW-0732">Signal</keyword>
<keyword evidence="5" id="KW-1015">Disulfide bond</keyword>
<dbReference type="InterPro" id="IPR012336">
    <property type="entry name" value="Thioredoxin-like_fold"/>
</dbReference>
<dbReference type="CDD" id="cd03020">
    <property type="entry name" value="DsbA_DsbC_DsbG"/>
    <property type="match status" value="1"/>
</dbReference>
<dbReference type="RefSeq" id="WP_199383115.1">
    <property type="nucleotide sequence ID" value="NZ_JAEMHM010000004.1"/>
</dbReference>
<keyword evidence="10" id="KW-1185">Reference proteome</keyword>
<dbReference type="InterPro" id="IPR009094">
    <property type="entry name" value="DiS-bond_isomerase_DsbC/G_N_sf"/>
</dbReference>
<organism evidence="9 10">
    <name type="scientific">Geomesophilobacter sediminis</name>
    <dbReference type="NCBI Taxonomy" id="2798584"/>
    <lineage>
        <taxon>Bacteria</taxon>
        <taxon>Pseudomonadati</taxon>
        <taxon>Thermodesulfobacteriota</taxon>
        <taxon>Desulfuromonadia</taxon>
        <taxon>Geobacterales</taxon>
        <taxon>Geobacteraceae</taxon>
        <taxon>Geomesophilobacter</taxon>
    </lineage>
</organism>
<evidence type="ECO:0000256" key="2">
    <source>
        <dbReference type="ARBA" id="ARBA00009813"/>
    </source>
</evidence>
<evidence type="ECO:0000256" key="4">
    <source>
        <dbReference type="ARBA" id="ARBA00022764"/>
    </source>
</evidence>
<dbReference type="InterPro" id="IPR033954">
    <property type="entry name" value="DiS-bond_Isoase_DsbC/G"/>
</dbReference>
<dbReference type="PANTHER" id="PTHR35272:SF3">
    <property type="entry name" value="THIOL:DISULFIDE INTERCHANGE PROTEIN DSBC"/>
    <property type="match status" value="1"/>
</dbReference>